<dbReference type="Proteomes" id="UP000800200">
    <property type="component" value="Unassembled WGS sequence"/>
</dbReference>
<proteinExistence type="predicted"/>
<dbReference type="OrthoDB" id="3792649at2759"/>
<reference evidence="1" key="1">
    <citation type="journal article" date="2020" name="Stud. Mycol.">
        <title>101 Dothideomycetes genomes: a test case for predicting lifestyles and emergence of pathogens.</title>
        <authorList>
            <person name="Haridas S."/>
            <person name="Albert R."/>
            <person name="Binder M."/>
            <person name="Bloem J."/>
            <person name="Labutti K."/>
            <person name="Salamov A."/>
            <person name="Andreopoulos B."/>
            <person name="Baker S."/>
            <person name="Barry K."/>
            <person name="Bills G."/>
            <person name="Bluhm B."/>
            <person name="Cannon C."/>
            <person name="Castanera R."/>
            <person name="Culley D."/>
            <person name="Daum C."/>
            <person name="Ezra D."/>
            <person name="Gonzalez J."/>
            <person name="Henrissat B."/>
            <person name="Kuo A."/>
            <person name="Liang C."/>
            <person name="Lipzen A."/>
            <person name="Lutzoni F."/>
            <person name="Magnuson J."/>
            <person name="Mondo S."/>
            <person name="Nolan M."/>
            <person name="Ohm R."/>
            <person name="Pangilinan J."/>
            <person name="Park H.-J."/>
            <person name="Ramirez L."/>
            <person name="Alfaro M."/>
            <person name="Sun H."/>
            <person name="Tritt A."/>
            <person name="Yoshinaga Y."/>
            <person name="Zwiers L.-H."/>
            <person name="Turgeon B."/>
            <person name="Goodwin S."/>
            <person name="Spatafora J."/>
            <person name="Crous P."/>
            <person name="Grigoriev I."/>
        </authorList>
    </citation>
    <scope>NUCLEOTIDE SEQUENCE</scope>
    <source>
        <strain evidence="1">CBS 207.26</strain>
    </source>
</reference>
<accession>A0A6A6EXJ6</accession>
<evidence type="ECO:0000313" key="1">
    <source>
        <dbReference type="EMBL" id="KAF2195519.1"/>
    </source>
</evidence>
<organism evidence="1 2">
    <name type="scientific">Zopfia rhizophila CBS 207.26</name>
    <dbReference type="NCBI Taxonomy" id="1314779"/>
    <lineage>
        <taxon>Eukaryota</taxon>
        <taxon>Fungi</taxon>
        <taxon>Dikarya</taxon>
        <taxon>Ascomycota</taxon>
        <taxon>Pezizomycotina</taxon>
        <taxon>Dothideomycetes</taxon>
        <taxon>Dothideomycetes incertae sedis</taxon>
        <taxon>Zopfiaceae</taxon>
        <taxon>Zopfia</taxon>
    </lineage>
</organism>
<dbReference type="AlphaFoldDB" id="A0A6A6EXJ6"/>
<protein>
    <submittedName>
        <fullName evidence="1">Uncharacterized protein</fullName>
    </submittedName>
</protein>
<dbReference type="EMBL" id="ML994610">
    <property type="protein sequence ID" value="KAF2195519.1"/>
    <property type="molecule type" value="Genomic_DNA"/>
</dbReference>
<keyword evidence="2" id="KW-1185">Reference proteome</keyword>
<name>A0A6A6EXJ6_9PEZI</name>
<gene>
    <name evidence="1" type="ORF">K469DRAFT_14088</name>
</gene>
<evidence type="ECO:0000313" key="2">
    <source>
        <dbReference type="Proteomes" id="UP000800200"/>
    </source>
</evidence>
<sequence>MELTRENAVNHTNHAESLIPQVSNCPYGHGSLYSGTRSCAIRCRFGRWCGEGRTSWPVYRCEVEDCDTRLALKRHGERENGNQFLVLRVERYLGGMRSADDGRWMAQIVEASRLDEDRFYWGKGAVVTRRC</sequence>